<evidence type="ECO:0000256" key="1">
    <source>
        <dbReference type="ARBA" id="ARBA00004141"/>
    </source>
</evidence>
<feature type="transmembrane region" description="Helical" evidence="6">
    <location>
        <begin position="140"/>
        <end position="161"/>
    </location>
</feature>
<feature type="transmembrane region" description="Helical" evidence="6">
    <location>
        <begin position="88"/>
        <end position="106"/>
    </location>
</feature>
<dbReference type="PANTHER" id="PTHR11101">
    <property type="entry name" value="PHOSPHATE TRANSPORTER"/>
    <property type="match status" value="1"/>
</dbReference>
<dbReference type="GO" id="GO:0035435">
    <property type="term" value="P:phosphate ion transmembrane transport"/>
    <property type="evidence" value="ECO:0007669"/>
    <property type="project" value="TreeGrafter"/>
</dbReference>
<dbReference type="AlphaFoldDB" id="A0A3M0MJR4"/>
<name>A0A3M0MJR4_9RHOB</name>
<comment type="similarity">
    <text evidence="6">Belongs to the inorganic phosphate transporter (PiT) (TC 2.A.20) family.</text>
</comment>
<sequence>MKRGGRGFHILDKDLGRITHVETAQVHAFRPVLRLGLAILLCVSVLIASIGLLGHDPAHVNLVAGLVVACWLGLAIGSNDVANSLGPAVGAGAIGLLPGLILVALAEIAGASLAGGAVTHRLAGGIFEAGAIASAEQEQMLMLAALIGAAIWITLATGIGLPVSTSHSIVGAIAGASIAALGFASVHWATLITIASAWVLSPLAAALLAAAFLAFVTIHVREAPDRTTAALHWLPMLVGAMLGLFMAYLALLVTRRLDVWPLPLVLVTLLTALPAGWIMRRRLQIELAENREKPRMKHLFRPPLLAAVVIMAFAHGANDVGNVAGPLSVILPGLGSGSALQVPVLVLLLAGLAIALGTLLFGRRLVTMVGTGITRLNPVRAFCVSLATAATVLVASGAGLPVSTTHVAVGGIFGVGFVREWLDRRHNRKHEALPAEETRRRLLIRRSHVATITVAWVVTVPVTAILGSLSYLLIRLATGM</sequence>
<accession>A0A3M0MJR4</accession>
<dbReference type="GO" id="GO:0005315">
    <property type="term" value="F:phosphate transmembrane transporter activity"/>
    <property type="evidence" value="ECO:0007669"/>
    <property type="project" value="InterPro"/>
</dbReference>
<feature type="transmembrane region" description="Helical" evidence="6">
    <location>
        <begin position="230"/>
        <end position="253"/>
    </location>
</feature>
<reference evidence="7 8" key="1">
    <citation type="submission" date="2018-07" db="EMBL/GenBank/DDBJ databases">
        <authorList>
            <person name="Zhang Y."/>
            <person name="Wang L."/>
            <person name="Ma S."/>
        </authorList>
    </citation>
    <scope>NUCLEOTIDE SEQUENCE [LARGE SCALE GENOMIC DNA]</scope>
    <source>
        <strain evidence="7 8">4-2</strain>
    </source>
</reference>
<keyword evidence="8" id="KW-1185">Reference proteome</keyword>
<evidence type="ECO:0000256" key="4">
    <source>
        <dbReference type="ARBA" id="ARBA00022989"/>
    </source>
</evidence>
<proteinExistence type="inferred from homology"/>
<feature type="transmembrane region" description="Helical" evidence="6">
    <location>
        <begin position="259"/>
        <end position="278"/>
    </location>
</feature>
<comment type="caution">
    <text evidence="7">The sequence shown here is derived from an EMBL/GenBank/DDBJ whole genome shotgun (WGS) entry which is preliminary data.</text>
</comment>
<dbReference type="RefSeq" id="WP_122110925.1">
    <property type="nucleotide sequence ID" value="NZ_QOKZ01000001.1"/>
</dbReference>
<comment type="subcellular location">
    <subcellularLocation>
        <location evidence="1 6">Membrane</location>
        <topology evidence="1 6">Multi-pass membrane protein</topology>
    </subcellularLocation>
</comment>
<evidence type="ECO:0000256" key="2">
    <source>
        <dbReference type="ARBA" id="ARBA00022448"/>
    </source>
</evidence>
<feature type="transmembrane region" description="Helical" evidence="6">
    <location>
        <begin position="299"/>
        <end position="318"/>
    </location>
</feature>
<evidence type="ECO:0000256" key="6">
    <source>
        <dbReference type="RuleBase" id="RU363058"/>
    </source>
</evidence>
<feature type="transmembrane region" description="Helical" evidence="6">
    <location>
        <begin position="449"/>
        <end position="474"/>
    </location>
</feature>
<keyword evidence="5 6" id="KW-0472">Membrane</keyword>
<evidence type="ECO:0000313" key="8">
    <source>
        <dbReference type="Proteomes" id="UP000273516"/>
    </source>
</evidence>
<evidence type="ECO:0000256" key="5">
    <source>
        <dbReference type="ARBA" id="ARBA00023136"/>
    </source>
</evidence>
<evidence type="ECO:0000256" key="3">
    <source>
        <dbReference type="ARBA" id="ARBA00022692"/>
    </source>
</evidence>
<keyword evidence="4 6" id="KW-1133">Transmembrane helix</keyword>
<feature type="transmembrane region" description="Helical" evidence="6">
    <location>
        <begin position="338"/>
        <end position="361"/>
    </location>
</feature>
<protein>
    <recommendedName>
        <fullName evidence="6">Phosphate transporter</fullName>
    </recommendedName>
</protein>
<dbReference type="PANTHER" id="PTHR11101:SF80">
    <property type="entry name" value="PHOSPHATE TRANSPORTER"/>
    <property type="match status" value="1"/>
</dbReference>
<dbReference type="GO" id="GO:0016020">
    <property type="term" value="C:membrane"/>
    <property type="evidence" value="ECO:0007669"/>
    <property type="project" value="UniProtKB-SubCell"/>
</dbReference>
<keyword evidence="3 6" id="KW-0812">Transmembrane</keyword>
<feature type="transmembrane region" description="Helical" evidence="6">
    <location>
        <begin position="168"/>
        <end position="189"/>
    </location>
</feature>
<dbReference type="Proteomes" id="UP000273516">
    <property type="component" value="Unassembled WGS sequence"/>
</dbReference>
<feature type="transmembrane region" description="Helical" evidence="6">
    <location>
        <begin position="381"/>
        <end position="400"/>
    </location>
</feature>
<feature type="transmembrane region" description="Helical" evidence="6">
    <location>
        <begin position="32"/>
        <end position="52"/>
    </location>
</feature>
<gene>
    <name evidence="7" type="ORF">C9E81_03680</name>
</gene>
<dbReference type="EMBL" id="QOKZ01000001">
    <property type="protein sequence ID" value="RMC37841.1"/>
    <property type="molecule type" value="Genomic_DNA"/>
</dbReference>
<keyword evidence="6" id="KW-0592">Phosphate transport</keyword>
<dbReference type="OrthoDB" id="9779554at2"/>
<feature type="transmembrane region" description="Helical" evidence="6">
    <location>
        <begin position="58"/>
        <end position="76"/>
    </location>
</feature>
<organism evidence="7 8">
    <name type="scientific">Paracoccus alkanivorans</name>
    <dbReference type="NCBI Taxonomy" id="2116655"/>
    <lineage>
        <taxon>Bacteria</taxon>
        <taxon>Pseudomonadati</taxon>
        <taxon>Pseudomonadota</taxon>
        <taxon>Alphaproteobacteria</taxon>
        <taxon>Rhodobacterales</taxon>
        <taxon>Paracoccaceae</taxon>
        <taxon>Paracoccus</taxon>
    </lineage>
</organism>
<dbReference type="InterPro" id="IPR001204">
    <property type="entry name" value="Phos_transporter"/>
</dbReference>
<evidence type="ECO:0000313" key="7">
    <source>
        <dbReference type="EMBL" id="RMC37841.1"/>
    </source>
</evidence>
<feature type="transmembrane region" description="Helical" evidence="6">
    <location>
        <begin position="195"/>
        <end position="218"/>
    </location>
</feature>
<dbReference type="Pfam" id="PF01384">
    <property type="entry name" value="PHO4"/>
    <property type="match status" value="1"/>
</dbReference>
<keyword evidence="2 6" id="KW-0813">Transport</keyword>